<dbReference type="PROSITE" id="PS00086">
    <property type="entry name" value="CYTOCHROME_P450"/>
    <property type="match status" value="1"/>
</dbReference>
<name>A0A4Y7TH07_COPMI</name>
<keyword evidence="6 9" id="KW-0560">Oxidoreductase</keyword>
<dbReference type="PANTHER" id="PTHR46300:SF7">
    <property type="entry name" value="P450, PUTATIVE (EUROFUNG)-RELATED"/>
    <property type="match status" value="1"/>
</dbReference>
<organism evidence="10 11">
    <name type="scientific">Coprinellus micaceus</name>
    <name type="common">Glistening ink-cap mushroom</name>
    <name type="synonym">Coprinus micaceus</name>
    <dbReference type="NCBI Taxonomy" id="71717"/>
    <lineage>
        <taxon>Eukaryota</taxon>
        <taxon>Fungi</taxon>
        <taxon>Dikarya</taxon>
        <taxon>Basidiomycota</taxon>
        <taxon>Agaricomycotina</taxon>
        <taxon>Agaricomycetes</taxon>
        <taxon>Agaricomycetidae</taxon>
        <taxon>Agaricales</taxon>
        <taxon>Agaricineae</taxon>
        <taxon>Psathyrellaceae</taxon>
        <taxon>Coprinellus</taxon>
    </lineage>
</organism>
<comment type="similarity">
    <text evidence="3 9">Belongs to the cytochrome P450 family.</text>
</comment>
<dbReference type="STRING" id="71717.A0A4Y7TH07"/>
<dbReference type="InterPro" id="IPR050364">
    <property type="entry name" value="Cytochrome_P450_fung"/>
</dbReference>
<dbReference type="GO" id="GO:0005506">
    <property type="term" value="F:iron ion binding"/>
    <property type="evidence" value="ECO:0007669"/>
    <property type="project" value="InterPro"/>
</dbReference>
<evidence type="ECO:0000256" key="9">
    <source>
        <dbReference type="RuleBase" id="RU000461"/>
    </source>
</evidence>
<protein>
    <submittedName>
        <fullName evidence="10">Putative CyP450 monooxygenase</fullName>
    </submittedName>
</protein>
<comment type="pathway">
    <text evidence="2">Secondary metabolite biosynthesis.</text>
</comment>
<proteinExistence type="inferred from homology"/>
<evidence type="ECO:0000256" key="1">
    <source>
        <dbReference type="ARBA" id="ARBA00001971"/>
    </source>
</evidence>
<dbReference type="PANTHER" id="PTHR46300">
    <property type="entry name" value="P450, PUTATIVE (EUROFUNG)-RELATED-RELATED"/>
    <property type="match status" value="1"/>
</dbReference>
<dbReference type="InterPro" id="IPR036396">
    <property type="entry name" value="Cyt_P450_sf"/>
</dbReference>
<keyword evidence="5 9" id="KW-0479">Metal-binding</keyword>
<dbReference type="PRINTS" id="PR00463">
    <property type="entry name" value="EP450I"/>
</dbReference>
<dbReference type="InterPro" id="IPR001128">
    <property type="entry name" value="Cyt_P450"/>
</dbReference>
<accession>A0A4Y7TH07</accession>
<evidence type="ECO:0000256" key="7">
    <source>
        <dbReference type="ARBA" id="ARBA00023004"/>
    </source>
</evidence>
<evidence type="ECO:0000313" key="11">
    <source>
        <dbReference type="Proteomes" id="UP000298030"/>
    </source>
</evidence>
<evidence type="ECO:0000256" key="3">
    <source>
        <dbReference type="ARBA" id="ARBA00010617"/>
    </source>
</evidence>
<sequence>MLDLLQHPRAVVFVLLVSQLILRRILARKNRSNLPLPPGPKGYIGIGNLFDVPARHQEVEYSKLAQLYGDMVYLETFGTKILVLSSPTMDLFEKRSSRYSDRSDFPMLCGQMGYDAYFSLMRYGTRWRRQRRLFHEQFNPTAVKQFHPLILDERVRFVGELYRTPKEFVHVLRSFIARILLKMPYGIEPMGNGDPFITRPVEVTVGFAAAAAPGAFLVDFIPVLKYVPTWFPGASWKRFAQYYKRVANDARVVPFQQLRELQKLGTAPPSALRTWIEKLPPVEDESYEEERLCAQDTAGMSYVAGWDTSLGAALAAFLMLALHPEVQQRAQEEIDRVVGFAESQADTHRHILHDPNVYPEPFKFKPERYIKDRRIDKQVFDPYSAAFGFGRRICPGRHVSLDSLYAMISSALAFFDIAAPRDENGVCLLKGDFDGGILAHPKPFECIITPRSSRHEDLIHVTKNLEL</sequence>
<dbReference type="OrthoDB" id="2789670at2759"/>
<dbReference type="GO" id="GO:0004497">
    <property type="term" value="F:monooxygenase activity"/>
    <property type="evidence" value="ECO:0007669"/>
    <property type="project" value="UniProtKB-KW"/>
</dbReference>
<keyword evidence="4 9" id="KW-0349">Heme</keyword>
<dbReference type="GO" id="GO:0020037">
    <property type="term" value="F:heme binding"/>
    <property type="evidence" value="ECO:0007669"/>
    <property type="project" value="InterPro"/>
</dbReference>
<dbReference type="AlphaFoldDB" id="A0A4Y7TH07"/>
<evidence type="ECO:0000256" key="2">
    <source>
        <dbReference type="ARBA" id="ARBA00005179"/>
    </source>
</evidence>
<reference evidence="10 11" key="1">
    <citation type="journal article" date="2019" name="Nat. Ecol. Evol.">
        <title>Megaphylogeny resolves global patterns of mushroom evolution.</title>
        <authorList>
            <person name="Varga T."/>
            <person name="Krizsan K."/>
            <person name="Foldi C."/>
            <person name="Dima B."/>
            <person name="Sanchez-Garcia M."/>
            <person name="Sanchez-Ramirez S."/>
            <person name="Szollosi G.J."/>
            <person name="Szarkandi J.G."/>
            <person name="Papp V."/>
            <person name="Albert L."/>
            <person name="Andreopoulos W."/>
            <person name="Angelini C."/>
            <person name="Antonin V."/>
            <person name="Barry K.W."/>
            <person name="Bougher N.L."/>
            <person name="Buchanan P."/>
            <person name="Buyck B."/>
            <person name="Bense V."/>
            <person name="Catcheside P."/>
            <person name="Chovatia M."/>
            <person name="Cooper J."/>
            <person name="Damon W."/>
            <person name="Desjardin D."/>
            <person name="Finy P."/>
            <person name="Geml J."/>
            <person name="Haridas S."/>
            <person name="Hughes K."/>
            <person name="Justo A."/>
            <person name="Karasinski D."/>
            <person name="Kautmanova I."/>
            <person name="Kiss B."/>
            <person name="Kocsube S."/>
            <person name="Kotiranta H."/>
            <person name="LaButti K.M."/>
            <person name="Lechner B.E."/>
            <person name="Liimatainen K."/>
            <person name="Lipzen A."/>
            <person name="Lukacs Z."/>
            <person name="Mihaltcheva S."/>
            <person name="Morgado L.N."/>
            <person name="Niskanen T."/>
            <person name="Noordeloos M.E."/>
            <person name="Ohm R.A."/>
            <person name="Ortiz-Santana B."/>
            <person name="Ovrebo C."/>
            <person name="Racz N."/>
            <person name="Riley R."/>
            <person name="Savchenko A."/>
            <person name="Shiryaev A."/>
            <person name="Soop K."/>
            <person name="Spirin V."/>
            <person name="Szebenyi C."/>
            <person name="Tomsovsky M."/>
            <person name="Tulloss R.E."/>
            <person name="Uehling J."/>
            <person name="Grigoriev I.V."/>
            <person name="Vagvolgyi C."/>
            <person name="Papp T."/>
            <person name="Martin F.M."/>
            <person name="Miettinen O."/>
            <person name="Hibbett D.S."/>
            <person name="Nagy L.G."/>
        </authorList>
    </citation>
    <scope>NUCLEOTIDE SEQUENCE [LARGE SCALE GENOMIC DNA]</scope>
    <source>
        <strain evidence="10 11">FP101781</strain>
    </source>
</reference>
<keyword evidence="8 9" id="KW-0503">Monooxygenase</keyword>
<evidence type="ECO:0000313" key="10">
    <source>
        <dbReference type="EMBL" id="TEB33470.1"/>
    </source>
</evidence>
<comment type="caution">
    <text evidence="10">The sequence shown here is derived from an EMBL/GenBank/DDBJ whole genome shotgun (WGS) entry which is preliminary data.</text>
</comment>
<evidence type="ECO:0000256" key="8">
    <source>
        <dbReference type="ARBA" id="ARBA00023033"/>
    </source>
</evidence>
<dbReference type="Pfam" id="PF00067">
    <property type="entry name" value="p450"/>
    <property type="match status" value="2"/>
</dbReference>
<dbReference type="InterPro" id="IPR017972">
    <property type="entry name" value="Cyt_P450_CS"/>
</dbReference>
<dbReference type="InterPro" id="IPR002401">
    <property type="entry name" value="Cyt_P450_E_grp-I"/>
</dbReference>
<comment type="cofactor">
    <cofactor evidence="1">
        <name>heme</name>
        <dbReference type="ChEBI" id="CHEBI:30413"/>
    </cofactor>
</comment>
<evidence type="ECO:0000256" key="5">
    <source>
        <dbReference type="ARBA" id="ARBA00022723"/>
    </source>
</evidence>
<dbReference type="GO" id="GO:0016705">
    <property type="term" value="F:oxidoreductase activity, acting on paired donors, with incorporation or reduction of molecular oxygen"/>
    <property type="evidence" value="ECO:0007669"/>
    <property type="project" value="InterPro"/>
</dbReference>
<keyword evidence="7 9" id="KW-0408">Iron</keyword>
<evidence type="ECO:0000256" key="4">
    <source>
        <dbReference type="ARBA" id="ARBA00022617"/>
    </source>
</evidence>
<dbReference type="Proteomes" id="UP000298030">
    <property type="component" value="Unassembled WGS sequence"/>
</dbReference>
<dbReference type="Gene3D" id="1.10.630.10">
    <property type="entry name" value="Cytochrome P450"/>
    <property type="match status" value="2"/>
</dbReference>
<gene>
    <name evidence="10" type="ORF">FA13DRAFT_1789915</name>
</gene>
<keyword evidence="11" id="KW-1185">Reference proteome</keyword>
<dbReference type="SUPFAM" id="SSF48264">
    <property type="entry name" value="Cytochrome P450"/>
    <property type="match status" value="1"/>
</dbReference>
<evidence type="ECO:0000256" key="6">
    <source>
        <dbReference type="ARBA" id="ARBA00023002"/>
    </source>
</evidence>
<dbReference type="EMBL" id="QPFP01000012">
    <property type="protein sequence ID" value="TEB33470.1"/>
    <property type="molecule type" value="Genomic_DNA"/>
</dbReference>